<feature type="compositionally biased region" description="Basic and acidic residues" evidence="1">
    <location>
        <begin position="57"/>
        <end position="72"/>
    </location>
</feature>
<evidence type="ECO:0000256" key="1">
    <source>
        <dbReference type="SAM" id="MobiDB-lite"/>
    </source>
</evidence>
<sequence length="83" mass="8621">MTARTLAASHAMPCGTLARNAARASARAACASHIHAPRARREGAGGTRANDAIRGAQSRDKQSRDKQSRDKQSAAARAGGPKQ</sequence>
<dbReference type="Proteomes" id="UP000269379">
    <property type="component" value="Chromosome 1"/>
</dbReference>
<evidence type="ECO:0000313" key="2">
    <source>
        <dbReference type="EMBL" id="RPA25156.1"/>
    </source>
</evidence>
<protein>
    <submittedName>
        <fullName evidence="2">Uncharacterized protein</fullName>
    </submittedName>
</protein>
<dbReference type="RefSeq" id="WP_024901089.1">
    <property type="nucleotide sequence ID" value="NZ_CAJMTF010000062.1"/>
</dbReference>
<dbReference type="EMBL" id="RKJW01000002">
    <property type="protein sequence ID" value="RPA25156.1"/>
    <property type="molecule type" value="Genomic_DNA"/>
</dbReference>
<dbReference type="AlphaFoldDB" id="A0AAX1X3L8"/>
<gene>
    <name evidence="2" type="ORF">EGT70_19295</name>
</gene>
<proteinExistence type="predicted"/>
<accession>A0AAX1X3L8</accession>
<organism evidence="2 3">
    <name type="scientific">Burkholderia mallei</name>
    <name type="common">Pseudomonas mallei</name>
    <dbReference type="NCBI Taxonomy" id="13373"/>
    <lineage>
        <taxon>Bacteria</taxon>
        <taxon>Pseudomonadati</taxon>
        <taxon>Pseudomonadota</taxon>
        <taxon>Betaproteobacteria</taxon>
        <taxon>Burkholderiales</taxon>
        <taxon>Burkholderiaceae</taxon>
        <taxon>Burkholderia</taxon>
        <taxon>pseudomallei group</taxon>
    </lineage>
</organism>
<feature type="region of interest" description="Disordered" evidence="1">
    <location>
        <begin position="32"/>
        <end position="83"/>
    </location>
</feature>
<comment type="caution">
    <text evidence="2">The sequence shown here is derived from an EMBL/GenBank/DDBJ whole genome shotgun (WGS) entry which is preliminary data.</text>
</comment>
<reference evidence="3" key="1">
    <citation type="submission" date="2018-10" db="EMBL/GenBank/DDBJ databases">
        <title>FDA dAtabase for Regulatory Grade micrObial Sequences (FDA-ARGOS): Supporting development and validation of Infectious Disease Dx tests.</title>
        <authorList>
            <person name="Minogue T."/>
            <person name="Wolcott M."/>
            <person name="Wasieloski L."/>
            <person name="Aguilar W."/>
            <person name="Moore D."/>
            <person name="Jaissle J."/>
            <person name="Tallon L."/>
            <person name="Sadzewicz L."/>
            <person name="Zhao X."/>
            <person name="Vavikolanu K."/>
            <person name="Mehta A."/>
            <person name="Aluvathingal J."/>
            <person name="Nadendla S."/>
            <person name="Yan Y."/>
            <person name="Sichtig H."/>
        </authorList>
    </citation>
    <scope>NUCLEOTIDE SEQUENCE [LARGE SCALE GENOMIC DNA]</scope>
    <source>
        <strain evidence="3">FDAARGOS_588</strain>
    </source>
</reference>
<evidence type="ECO:0000313" key="3">
    <source>
        <dbReference type="Proteomes" id="UP000269379"/>
    </source>
</evidence>
<name>A0AAX1X3L8_BURML</name>